<dbReference type="Pfam" id="PF21631">
    <property type="entry name" value="A9CJY8-like_N"/>
    <property type="match status" value="1"/>
</dbReference>
<dbReference type="InterPro" id="IPR051719">
    <property type="entry name" value="CASTOR_mTORC1"/>
</dbReference>
<dbReference type="PANTHER" id="PTHR31131:SF6">
    <property type="entry name" value="CASTOR ACT DOMAIN-CONTAINING PROTEIN"/>
    <property type="match status" value="1"/>
</dbReference>
<name>A0ABQ4IYA7_9ACTN</name>
<evidence type="ECO:0000259" key="1">
    <source>
        <dbReference type="Pfam" id="PF13840"/>
    </source>
</evidence>
<dbReference type="CDD" id="cd02116">
    <property type="entry name" value="ACT"/>
    <property type="match status" value="1"/>
</dbReference>
<dbReference type="EMBL" id="BOPB01000019">
    <property type="protein sequence ID" value="GIJ22899.1"/>
    <property type="molecule type" value="Genomic_DNA"/>
</dbReference>
<evidence type="ECO:0000259" key="2">
    <source>
        <dbReference type="Pfam" id="PF21631"/>
    </source>
</evidence>
<dbReference type="RefSeq" id="WP_204000730.1">
    <property type="nucleotide sequence ID" value="NZ_BOPB01000019.1"/>
</dbReference>
<organism evidence="3 4">
    <name type="scientific">Micromonospora lutea</name>
    <dbReference type="NCBI Taxonomy" id="419825"/>
    <lineage>
        <taxon>Bacteria</taxon>
        <taxon>Bacillati</taxon>
        <taxon>Actinomycetota</taxon>
        <taxon>Actinomycetes</taxon>
        <taxon>Micromonosporales</taxon>
        <taxon>Micromonosporaceae</taxon>
        <taxon>Micromonospora</taxon>
    </lineage>
</organism>
<dbReference type="SUPFAM" id="SSF55021">
    <property type="entry name" value="ACT-like"/>
    <property type="match status" value="2"/>
</dbReference>
<comment type="caution">
    <text evidence="3">The sequence shown here is derived from an EMBL/GenBank/DDBJ whole genome shotgun (WGS) entry which is preliminary data.</text>
</comment>
<accession>A0ABQ4IYA7</accession>
<proteinExistence type="predicted"/>
<evidence type="ECO:0000313" key="3">
    <source>
        <dbReference type="EMBL" id="GIJ22899.1"/>
    </source>
</evidence>
<evidence type="ECO:0000313" key="4">
    <source>
        <dbReference type="Proteomes" id="UP000643165"/>
    </source>
</evidence>
<dbReference type="Proteomes" id="UP000643165">
    <property type="component" value="Unassembled WGS sequence"/>
</dbReference>
<dbReference type="InterPro" id="IPR045865">
    <property type="entry name" value="ACT-like_dom_sf"/>
</dbReference>
<sequence>MDTRQGAPSRRLTLLAGEFAVHRLAPDAPVPGWALAGTTPFTSVTRTRHELSLILPVEAVPPPSRTGAGWHCLRVEGPFGLDEPGVLHSVVAPLAAAGVSVFAVATYDTDHLLVTDLPGALAALTGAGHRVEREKP</sequence>
<feature type="domain" description="A9CJY8-like N-terminal" evidence="2">
    <location>
        <begin position="17"/>
        <end position="61"/>
    </location>
</feature>
<dbReference type="Pfam" id="PF13840">
    <property type="entry name" value="ACT_7"/>
    <property type="match status" value="1"/>
</dbReference>
<gene>
    <name evidence="3" type="ORF">Vlu01_35230</name>
</gene>
<dbReference type="Gene3D" id="3.30.2130.10">
    <property type="entry name" value="VC0802-like"/>
    <property type="match status" value="1"/>
</dbReference>
<dbReference type="InterPro" id="IPR027795">
    <property type="entry name" value="CASTOR_ACT_dom"/>
</dbReference>
<dbReference type="InterPro" id="IPR049447">
    <property type="entry name" value="A9CJY8-like_N"/>
</dbReference>
<keyword evidence="4" id="KW-1185">Reference proteome</keyword>
<reference evidence="3 4" key="1">
    <citation type="submission" date="2021-01" db="EMBL/GenBank/DDBJ databases">
        <title>Whole genome shotgun sequence of Verrucosispora lutea NBRC 106530.</title>
        <authorList>
            <person name="Komaki H."/>
            <person name="Tamura T."/>
        </authorList>
    </citation>
    <scope>NUCLEOTIDE SEQUENCE [LARGE SCALE GENOMIC DNA]</scope>
    <source>
        <strain evidence="3 4">NBRC 106530</strain>
    </source>
</reference>
<protein>
    <submittedName>
        <fullName evidence="3">Amino acid-binding protein</fullName>
    </submittedName>
</protein>
<feature type="domain" description="CASTOR ACT" evidence="1">
    <location>
        <begin position="68"/>
        <end position="115"/>
    </location>
</feature>
<dbReference type="PIRSF" id="PIRSF008459">
    <property type="entry name" value="UCP008459"/>
    <property type="match status" value="1"/>
</dbReference>
<dbReference type="PANTHER" id="PTHR31131">
    <property type="entry name" value="CHROMOSOME 1, WHOLE GENOME SHOTGUN SEQUENCE"/>
    <property type="match status" value="1"/>
</dbReference>
<dbReference type="InterPro" id="IPR016540">
    <property type="entry name" value="UCP008459"/>
</dbReference>